<dbReference type="Proteomes" id="UP000663760">
    <property type="component" value="Chromosome 11"/>
</dbReference>
<evidence type="ECO:0000256" key="3">
    <source>
        <dbReference type="SAM" id="MobiDB-lite"/>
    </source>
</evidence>
<dbReference type="PANTHER" id="PTHR46550:SF1">
    <property type="entry name" value="F-BOX PROTEIN 3"/>
    <property type="match status" value="1"/>
</dbReference>
<dbReference type="FunFam" id="1.20.1280.50:FF:000048">
    <property type="entry name" value="F-box family protein-like"/>
    <property type="match status" value="1"/>
</dbReference>
<organism evidence="5 6">
    <name type="scientific">Spirodela intermedia</name>
    <name type="common">Intermediate duckweed</name>
    <dbReference type="NCBI Taxonomy" id="51605"/>
    <lineage>
        <taxon>Eukaryota</taxon>
        <taxon>Viridiplantae</taxon>
        <taxon>Streptophyta</taxon>
        <taxon>Embryophyta</taxon>
        <taxon>Tracheophyta</taxon>
        <taxon>Spermatophyta</taxon>
        <taxon>Magnoliopsida</taxon>
        <taxon>Liliopsida</taxon>
        <taxon>Araceae</taxon>
        <taxon>Lemnoideae</taxon>
        <taxon>Spirodela</taxon>
    </lineage>
</organism>
<dbReference type="EMBL" id="LR746274">
    <property type="protein sequence ID" value="CAA7404460.1"/>
    <property type="molecule type" value="Genomic_DNA"/>
</dbReference>
<feature type="domain" description="F-box" evidence="4">
    <location>
        <begin position="73"/>
        <end position="119"/>
    </location>
</feature>
<dbReference type="InterPro" id="IPR036047">
    <property type="entry name" value="F-box-like_dom_sf"/>
</dbReference>
<reference evidence="5" key="1">
    <citation type="submission" date="2020-02" db="EMBL/GenBank/DDBJ databases">
        <authorList>
            <person name="Scholz U."/>
            <person name="Mascher M."/>
            <person name="Fiebig A."/>
        </authorList>
    </citation>
    <scope>NUCLEOTIDE SEQUENCE</scope>
</reference>
<gene>
    <name evidence="5" type="ORF">SI8410_11015138</name>
</gene>
<evidence type="ECO:0000256" key="2">
    <source>
        <dbReference type="ARBA" id="ARBA00022786"/>
    </source>
</evidence>
<evidence type="ECO:0000259" key="4">
    <source>
        <dbReference type="PROSITE" id="PS50181"/>
    </source>
</evidence>
<proteinExistence type="predicted"/>
<dbReference type="InterPro" id="IPR052121">
    <property type="entry name" value="F-box_SCF_Substrate_Recog"/>
</dbReference>
<dbReference type="Gene3D" id="1.20.1280.50">
    <property type="match status" value="1"/>
</dbReference>
<dbReference type="SMART" id="SM00256">
    <property type="entry name" value="FBOX"/>
    <property type="match status" value="1"/>
</dbReference>
<dbReference type="PROSITE" id="PS50181">
    <property type="entry name" value="FBOX"/>
    <property type="match status" value="1"/>
</dbReference>
<comment type="pathway">
    <text evidence="1">Protein modification; protein ubiquitination.</text>
</comment>
<feature type="region of interest" description="Disordered" evidence="3">
    <location>
        <begin position="40"/>
        <end position="61"/>
    </location>
</feature>
<keyword evidence="2" id="KW-0833">Ubl conjugation pathway</keyword>
<evidence type="ECO:0000256" key="1">
    <source>
        <dbReference type="ARBA" id="ARBA00004906"/>
    </source>
</evidence>
<dbReference type="AlphaFoldDB" id="A0A7I8L3F2"/>
<name>A0A7I8L3F2_SPIIN</name>
<keyword evidence="6" id="KW-1185">Reference proteome</keyword>
<dbReference type="Pfam" id="PF12937">
    <property type="entry name" value="F-box-like"/>
    <property type="match status" value="1"/>
</dbReference>
<sequence>MSSSGDIGEDAGAGEEDETLAHFLESEILSVEDDVLPVKRPRLGEKQEESSPMPSSLPQAVPDKGKAVLQIETGFFSRIPPELFRHIFKFLSSEDLISCSLACKLMNFAASDECLWHRLYCIRWGIESRIGKLRQCPWKKLYIQRDQEDMVHFIRNSPSEFREYYIQMQAAKRSQAPHPSQVYDDSVMLDKTVAEQVSIWKSSRGLTDELIGDHACSGDTCTYTHIGDVFLCEKTGRVHVCDDMCREIVLDQLNGHFVCTISGHVFDSWLSSDNELNTEQGEAADEAEPFMGSGRFARAYFLGYNCDDEKELEATLRFC</sequence>
<dbReference type="InterPro" id="IPR001810">
    <property type="entry name" value="F-box_dom"/>
</dbReference>
<dbReference type="SUPFAM" id="SSF81383">
    <property type="entry name" value="F-box domain"/>
    <property type="match status" value="1"/>
</dbReference>
<protein>
    <recommendedName>
        <fullName evidence="4">F-box domain-containing protein</fullName>
    </recommendedName>
</protein>
<evidence type="ECO:0000313" key="5">
    <source>
        <dbReference type="EMBL" id="CAA7404460.1"/>
    </source>
</evidence>
<accession>A0A7I8L3F2</accession>
<dbReference type="PANTHER" id="PTHR46550">
    <property type="entry name" value="F-BOX ONLY PROTEIN 3"/>
    <property type="match status" value="1"/>
</dbReference>
<dbReference type="GO" id="GO:0005737">
    <property type="term" value="C:cytoplasm"/>
    <property type="evidence" value="ECO:0007669"/>
    <property type="project" value="TreeGrafter"/>
</dbReference>
<dbReference type="OrthoDB" id="3219396at2759"/>
<evidence type="ECO:0000313" key="6">
    <source>
        <dbReference type="Proteomes" id="UP000663760"/>
    </source>
</evidence>